<reference evidence="2 3" key="1">
    <citation type="submission" date="2018-08" db="EMBL/GenBank/DDBJ databases">
        <title>A genome reference for cultivated species of the human gut microbiota.</title>
        <authorList>
            <person name="Zou Y."/>
            <person name="Xue W."/>
            <person name="Luo G."/>
        </authorList>
    </citation>
    <scope>NUCLEOTIDE SEQUENCE [LARGE SCALE GENOMIC DNA]</scope>
    <source>
        <strain evidence="2 3">TM10-3</strain>
    </source>
</reference>
<feature type="transmembrane region" description="Helical" evidence="1">
    <location>
        <begin position="7"/>
        <end position="26"/>
    </location>
</feature>
<dbReference type="EMBL" id="QSOB01000013">
    <property type="protein sequence ID" value="RGI67164.1"/>
    <property type="molecule type" value="Genomic_DNA"/>
</dbReference>
<accession>A0A3E4E8U4</accession>
<keyword evidence="1" id="KW-1133">Transmembrane helix</keyword>
<evidence type="ECO:0000313" key="2">
    <source>
        <dbReference type="EMBL" id="RGI67164.1"/>
    </source>
</evidence>
<keyword evidence="1" id="KW-0812">Transmembrane</keyword>
<evidence type="ECO:0000313" key="3">
    <source>
        <dbReference type="Proteomes" id="UP000260642"/>
    </source>
</evidence>
<evidence type="ECO:0000256" key="1">
    <source>
        <dbReference type="SAM" id="Phobius"/>
    </source>
</evidence>
<dbReference type="RefSeq" id="WP_004614753.1">
    <property type="nucleotide sequence ID" value="NZ_QSOB01000013.1"/>
</dbReference>
<organism evidence="2 3">
    <name type="scientific">Agathobacter rectalis</name>
    <dbReference type="NCBI Taxonomy" id="39491"/>
    <lineage>
        <taxon>Bacteria</taxon>
        <taxon>Bacillati</taxon>
        <taxon>Bacillota</taxon>
        <taxon>Clostridia</taxon>
        <taxon>Lachnospirales</taxon>
        <taxon>Lachnospiraceae</taxon>
        <taxon>Agathobacter</taxon>
    </lineage>
</organism>
<protein>
    <submittedName>
        <fullName evidence="2">Uncharacterized protein</fullName>
    </submittedName>
</protein>
<proteinExistence type="predicted"/>
<dbReference type="AlphaFoldDB" id="A0A3E4E8U4"/>
<name>A0A3E4E8U4_9FIRM</name>
<gene>
    <name evidence="2" type="ORF">DXD95_09740</name>
</gene>
<sequence>MKKIVKVGVLICCFIAIGSILYLRYLQFQKKEAEEREWEICIAYRRQNDALIRKDGPLHLYEYSSYEHIDEKELFVALHVYNMSDRCKEKVTLEDVKKYLSSEFDEEGNLYVLNKNNKVHDYIEWYRKRVITDTGMDFEGEHQIERYWTRLSEIVLNYVREGNDFPNQDVKSFSYEKLKEIMKKADDPSYQINDDIMKKPINEAE</sequence>
<dbReference type="Proteomes" id="UP000260642">
    <property type="component" value="Unassembled WGS sequence"/>
</dbReference>
<comment type="caution">
    <text evidence="2">The sequence shown here is derived from an EMBL/GenBank/DDBJ whole genome shotgun (WGS) entry which is preliminary data.</text>
</comment>
<keyword evidence="1" id="KW-0472">Membrane</keyword>